<gene>
    <name evidence="1" type="ORF">UW30_C0005G0003</name>
</gene>
<dbReference type="STRING" id="1618647.UW30_C0005G0003"/>
<organism evidence="1 2">
    <name type="scientific">Candidatus Giovannonibacteria bacterium GW2011_GWA2_44_13b</name>
    <dbReference type="NCBI Taxonomy" id="1618647"/>
    <lineage>
        <taxon>Bacteria</taxon>
        <taxon>Candidatus Giovannoniibacteriota</taxon>
    </lineage>
</organism>
<comment type="caution">
    <text evidence="1">The sequence shown here is derived from an EMBL/GenBank/DDBJ whole genome shotgun (WGS) entry which is preliminary data.</text>
</comment>
<evidence type="ECO:0000313" key="2">
    <source>
        <dbReference type="Proteomes" id="UP000034736"/>
    </source>
</evidence>
<reference evidence="1 2" key="1">
    <citation type="journal article" date="2015" name="Nature">
        <title>rRNA introns, odd ribosomes, and small enigmatic genomes across a large radiation of phyla.</title>
        <authorList>
            <person name="Brown C.T."/>
            <person name="Hug L.A."/>
            <person name="Thomas B.C."/>
            <person name="Sharon I."/>
            <person name="Castelle C.J."/>
            <person name="Singh A."/>
            <person name="Wilkins M.J."/>
            <person name="Williams K.H."/>
            <person name="Banfield J.F."/>
        </authorList>
    </citation>
    <scope>NUCLEOTIDE SEQUENCE [LARGE SCALE GENOMIC DNA]</scope>
</reference>
<proteinExistence type="predicted"/>
<name>A0A0G1K1N1_9BACT</name>
<accession>A0A0G1K1N1</accession>
<dbReference type="EMBL" id="LCHU01000005">
    <property type="protein sequence ID" value="KKT41689.1"/>
    <property type="molecule type" value="Genomic_DNA"/>
</dbReference>
<dbReference type="Proteomes" id="UP000034736">
    <property type="component" value="Unassembled WGS sequence"/>
</dbReference>
<evidence type="ECO:0000313" key="1">
    <source>
        <dbReference type="EMBL" id="KKT41689.1"/>
    </source>
</evidence>
<protein>
    <submittedName>
        <fullName evidence="1">Uncharacterized protein</fullName>
    </submittedName>
</protein>
<dbReference type="AlphaFoldDB" id="A0A0G1K1N1"/>
<sequence>MTIPNPNEIKKGREFVLMPKGNYKAFFEVEIKKIIPIVQATVSEKRAIERSRRELAKGEYITLDELERELALNHTKKRRKTN</sequence>